<dbReference type="Pfam" id="PF00620">
    <property type="entry name" value="RhoGAP"/>
    <property type="match status" value="1"/>
</dbReference>
<evidence type="ECO:0000256" key="10">
    <source>
        <dbReference type="ARBA" id="ARBA00083410"/>
    </source>
</evidence>
<keyword evidence="7" id="KW-0472">Membrane</keyword>
<feature type="compositionally biased region" description="Basic and acidic residues" evidence="12">
    <location>
        <begin position="1047"/>
        <end position="1078"/>
    </location>
</feature>
<feature type="region of interest" description="Disordered" evidence="12">
    <location>
        <begin position="1379"/>
        <end position="1451"/>
    </location>
</feature>
<dbReference type="PROSITE" id="PS50238">
    <property type="entry name" value="RHOGAP"/>
    <property type="match status" value="1"/>
</dbReference>
<dbReference type="Pfam" id="PF07653">
    <property type="entry name" value="SH3_2"/>
    <property type="match status" value="1"/>
</dbReference>
<evidence type="ECO:0000256" key="6">
    <source>
        <dbReference type="ARBA" id="ARBA00022490"/>
    </source>
</evidence>
<feature type="compositionally biased region" description="Polar residues" evidence="12">
    <location>
        <begin position="924"/>
        <end position="939"/>
    </location>
</feature>
<keyword evidence="16" id="KW-1185">Reference proteome</keyword>
<feature type="compositionally biased region" description="Pro residues" evidence="12">
    <location>
        <begin position="1585"/>
        <end position="1595"/>
    </location>
</feature>
<evidence type="ECO:0000256" key="4">
    <source>
        <dbReference type="ARBA" id="ARBA00022443"/>
    </source>
</evidence>
<proteinExistence type="inferred from homology"/>
<feature type="compositionally biased region" description="Low complexity" evidence="12">
    <location>
        <begin position="1079"/>
        <end position="1092"/>
    </location>
</feature>
<evidence type="ECO:0000256" key="7">
    <source>
        <dbReference type="ARBA" id="ARBA00023136"/>
    </source>
</evidence>
<dbReference type="Gene3D" id="1.10.555.10">
    <property type="entry name" value="Rho GTPase activation protein"/>
    <property type="match status" value="1"/>
</dbReference>
<keyword evidence="6" id="KW-0963">Cytoplasm</keyword>
<dbReference type="InterPro" id="IPR001452">
    <property type="entry name" value="SH3_domain"/>
</dbReference>
<evidence type="ECO:0000313" key="15">
    <source>
        <dbReference type="EMBL" id="KAJ7305041.1"/>
    </source>
</evidence>
<feature type="compositionally biased region" description="Low complexity" evidence="12">
    <location>
        <begin position="70"/>
        <end position="79"/>
    </location>
</feature>
<evidence type="ECO:0000259" key="14">
    <source>
        <dbReference type="PROSITE" id="PS50238"/>
    </source>
</evidence>
<gene>
    <name evidence="15" type="ORF">JRQ81_010830</name>
</gene>
<dbReference type="GO" id="GO:0005938">
    <property type="term" value="C:cell cortex"/>
    <property type="evidence" value="ECO:0007669"/>
    <property type="project" value="TreeGrafter"/>
</dbReference>
<comment type="caution">
    <text evidence="15">The sequence shown here is derived from an EMBL/GenBank/DDBJ whole genome shotgun (WGS) entry which is preliminary data.</text>
</comment>
<feature type="compositionally biased region" description="Polar residues" evidence="12">
    <location>
        <begin position="2023"/>
        <end position="2034"/>
    </location>
</feature>
<dbReference type="InterPro" id="IPR000198">
    <property type="entry name" value="RhoGAP_dom"/>
</dbReference>
<feature type="domain" description="SH3" evidence="13">
    <location>
        <begin position="339"/>
        <end position="401"/>
    </location>
</feature>
<dbReference type="SMART" id="SM00324">
    <property type="entry name" value="RhoGAP"/>
    <property type="match status" value="1"/>
</dbReference>
<evidence type="ECO:0000256" key="5">
    <source>
        <dbReference type="ARBA" id="ARBA00022468"/>
    </source>
</evidence>
<keyword evidence="5" id="KW-0343">GTPase activation</keyword>
<sequence>PPSRPAFVGRPPASPRAPALGVRAARACLPAKQGAARARAEDEARRGERRPGGGRPAEEASPLSPTAKEAVGGAVVRAPARLERRAEAGDERGPANQAAPRSESARPPRHSPSAAAPRRMMKPSLHAEEDDFVPELQRSIHPRERPDWEETLSAMARGADIPDISGELPLRMCGSTASMKVKNVKKLSFTKGHFPKMAECAHFHYENVDFGNIQLSLPEEQNEVTRNGCESKELVYLVQISCQGKSWIVKRSYEDFRVLDKHLHLCIYDRRFSQLTELPRSDALKDSPELVTQMLMAYLARLSAIAGNKINCGPALTWMEIDNKGNHLLVHEESSINVPAIAAAHVIKRYIAQAADELSFEVGDIVSVIDMPPKELTTWWRGKHGFQVGFFPSECVELINDKVPQSMTNSVPKPVSKKHGKLITFLRTFMKSRPTKQKLKQRGILKERVFGCDLGEHLLNSGHDVPQVLKSCTEFIEKHGIVDGIYRLSGIASNIQKLRHEFDSEQIPDLTKDVYIQDIHCVGSLCKLYFRELPNPLLTYQLYEKFSDAVSAATDEERLVKIHDVIQQLPPPHYRTLEFLMRHLAHLADYCAITNMHTKNLAIVWAPNLLRSKQIESACFSGTAAFMEVRIQSVVVEFILNHVDVLFSSKLSSVIRESAGHSSLSRPKSLLVSSPSTKLLTLEEAQARTQAQINSPIVPDSKYIEVGEGPAALQGKFHTIIDFPTERKRPPSKVKKSPVGSWRSFFNLGKSSSLSKRKLQRNPSEPSEMKAIALAGGRGDSGTLRSAKSEESLSSLHAIDGDSKLFRPRRPRSSSDALSASFNGELLGNMNRCNSYDNLPHEPESDGEEGHLHIPALLSPKSAEDVDLSPPEIGVASLDFDPMSFQCSPPKAESECLDSSTSLLDSMDFNVKDKPNVSRKELDSGSQCQTPGSATSSEPVSPFQEKAMSPFFTLDLSPTEEKVSKPQSFSEKIVYAISPKMGRKPLKSPLHVLEPAPFALTSRMPDVIIGGGSGSLPSSDWAKGDFATSEATATSPPQLLTSPLKPLEVRSGEGHPEELLNPEDAKKPELQAEAEEPRVNSSSSNQSKPVPSGQTQPGAVTLDSPQDAVPINSVSVVPPPPPPKNAARILALALAESAQHASAQTQKKPDVHSEDAGCAEAELGGMAEKFLPYSSLASEKLHLYAPLPEHPLGLQATGPGDHHHRSGFPVDQGLPNVSDGSNHFQGGAPGSRNHTLLSTDMPGGVHSVPDMGWDHSHFPPYLLGDTHHLAHSVAPENQSHPSPGVRGSVQSEPSVAEMPPDAPPLHSCLSAEKNHANTKLHFLSCTGEDKHQFPPVTAGEKTATVALAYMIKHQAAASDTDRGVSAQCIVPSQPNAVTTNHTWGDTDLGTVPHTVAGGHQLPPPKPANHQPAMGQAPAAASKGLPNFTQVRGEATPDKPPEPRPAEPAPSCLTEDNAIIQCTSATPVATFHQGHLEKPRESARAPPLHLRSESVPASSSYGFTPPVPPVRTMESKIAAAMHSNHIDGTNPAAYHAFVASSSLPSQPPAEDPPPLPPPPPPPPPPKQAGLPAAYFSHPKLEGTSEPPGPENYPPHKPAFLHQHRAESTPAPRYYSKSEQHPGYPSFPEPPTAACPRYNTYATQGKASSIHHSKPRSRVEYMSAMSPPMRSTSYAEETPPYPTIRRVHSLHVTAPSAIRSVPISRTEVPPDEEPLYCPRPLYQYKPYQPHGDYHVTQLQPYFENGRVHYRYSPYSSSPGSSCYAAADGGGFCDLDPYSTIRLRQFHPLPSRDFTTYSRFQTKSLYRYPGLPPYPRGGLTGHAAGKEHSFISRDVPPAPDIKPMYVSWDLEDMEKYRMQSIRRESRARQKVKGPVMSQYDNVAPFLPDDLRAVDVIHLRSKSDPGKTGLLTVADGKEGRYTGKAGTPGGEDHYYVPHPEPEVDRAHYHGAFGNGQAEKPSLPQRQNSLRSRKHHDPSCHSAEHRTHLPHEVSHKPPPESKNGPPYPDYRPKGHQESLEPMAYPQPGESTFRQTTRPSDSILKRRSRPRRGPIRSGLEAGHPPLPKSTPETAMQRASTADSLRPRPQSPSGATASASSTLRVRSRAEAISTPLKPWANGKAL</sequence>
<feature type="region of interest" description="Disordered" evidence="12">
    <location>
        <begin position="1015"/>
        <end position="1123"/>
    </location>
</feature>
<dbReference type="CDD" id="cd11835">
    <property type="entry name" value="SH3_ARHGAP32_33"/>
    <property type="match status" value="1"/>
</dbReference>
<evidence type="ECO:0000256" key="12">
    <source>
        <dbReference type="SAM" id="MobiDB-lite"/>
    </source>
</evidence>
<dbReference type="FunFam" id="2.30.30.40:FF:000030">
    <property type="entry name" value="rho GTPase-activating protein 32 isoform X2"/>
    <property type="match status" value="1"/>
</dbReference>
<accession>A0A9Q0XAG2</accession>
<feature type="region of interest" description="Disordered" evidence="12">
    <location>
        <begin position="1471"/>
        <end position="1506"/>
    </location>
</feature>
<dbReference type="CDD" id="cd07298">
    <property type="entry name" value="PX_RICS"/>
    <property type="match status" value="1"/>
</dbReference>
<dbReference type="InterPro" id="IPR036871">
    <property type="entry name" value="PX_dom_sf"/>
</dbReference>
<evidence type="ECO:0000256" key="2">
    <source>
        <dbReference type="ARBA" id="ARBA00004496"/>
    </source>
</evidence>
<feature type="non-terminal residue" evidence="15">
    <location>
        <position position="1"/>
    </location>
</feature>
<dbReference type="GO" id="GO:0007264">
    <property type="term" value="P:small GTPase-mediated signal transduction"/>
    <property type="evidence" value="ECO:0007669"/>
    <property type="project" value="TreeGrafter"/>
</dbReference>
<dbReference type="OrthoDB" id="79452at2759"/>
<dbReference type="SMART" id="SM00326">
    <property type="entry name" value="SH3"/>
    <property type="match status" value="1"/>
</dbReference>
<dbReference type="InterPro" id="IPR042139">
    <property type="entry name" value="PX_ARHGAP32"/>
</dbReference>
<dbReference type="GO" id="GO:1901981">
    <property type="term" value="F:phosphatidylinositol phosphate binding"/>
    <property type="evidence" value="ECO:0007669"/>
    <property type="project" value="InterPro"/>
</dbReference>
<evidence type="ECO:0000256" key="8">
    <source>
        <dbReference type="ARBA" id="ARBA00070261"/>
    </source>
</evidence>
<organism evidence="15 16">
    <name type="scientific">Phrynocephalus forsythii</name>
    <dbReference type="NCBI Taxonomy" id="171643"/>
    <lineage>
        <taxon>Eukaryota</taxon>
        <taxon>Metazoa</taxon>
        <taxon>Chordata</taxon>
        <taxon>Craniata</taxon>
        <taxon>Vertebrata</taxon>
        <taxon>Euteleostomi</taxon>
        <taxon>Lepidosauria</taxon>
        <taxon>Squamata</taxon>
        <taxon>Bifurcata</taxon>
        <taxon>Unidentata</taxon>
        <taxon>Episquamata</taxon>
        <taxon>Toxicofera</taxon>
        <taxon>Iguania</taxon>
        <taxon>Acrodonta</taxon>
        <taxon>Agamidae</taxon>
        <taxon>Agaminae</taxon>
        <taxon>Phrynocephalus</taxon>
    </lineage>
</organism>
<feature type="compositionally biased region" description="Basic and acidic residues" evidence="12">
    <location>
        <begin position="1473"/>
        <end position="1482"/>
    </location>
</feature>
<dbReference type="PROSITE" id="PS50002">
    <property type="entry name" value="SH3"/>
    <property type="match status" value="1"/>
</dbReference>
<feature type="region of interest" description="Disordered" evidence="12">
    <location>
        <begin position="1541"/>
        <end position="1622"/>
    </location>
</feature>
<dbReference type="GO" id="GO:0005654">
    <property type="term" value="C:nucleoplasm"/>
    <property type="evidence" value="ECO:0007669"/>
    <property type="project" value="TreeGrafter"/>
</dbReference>
<dbReference type="GO" id="GO:0005096">
    <property type="term" value="F:GTPase activator activity"/>
    <property type="evidence" value="ECO:0007669"/>
    <property type="project" value="UniProtKB-KW"/>
</dbReference>
<protein>
    <recommendedName>
        <fullName evidence="8">Rho GTPase-activating protein 32</fullName>
    </recommendedName>
    <alternativeName>
        <fullName evidence="10">Rho-type GTPase-activating protein 32</fullName>
    </alternativeName>
    <alternativeName>
        <fullName evidence="9">Rho/Cdc42/Rac GTPase-activating protein RICS</fullName>
    </alternativeName>
</protein>
<dbReference type="SUPFAM" id="SSF50044">
    <property type="entry name" value="SH3-domain"/>
    <property type="match status" value="1"/>
</dbReference>
<dbReference type="GO" id="GO:0005794">
    <property type="term" value="C:Golgi apparatus"/>
    <property type="evidence" value="ECO:0007669"/>
    <property type="project" value="TreeGrafter"/>
</dbReference>
<reference evidence="15" key="1">
    <citation type="journal article" date="2023" name="DNA Res.">
        <title>Chromosome-level genome assembly of Phrynocephalus forsythii using third-generation DNA sequencing and Hi-C analysis.</title>
        <authorList>
            <person name="Qi Y."/>
            <person name="Zhao W."/>
            <person name="Zhao Y."/>
            <person name="Niu C."/>
            <person name="Cao S."/>
            <person name="Zhang Y."/>
        </authorList>
    </citation>
    <scope>NUCLEOTIDE SEQUENCE</scope>
    <source>
        <tissue evidence="15">Muscle</tissue>
    </source>
</reference>
<dbReference type="GO" id="GO:0001650">
    <property type="term" value="C:fibrillar center"/>
    <property type="evidence" value="ECO:0007669"/>
    <property type="project" value="TreeGrafter"/>
</dbReference>
<dbReference type="PANTHER" id="PTHR15729">
    <property type="entry name" value="CDC42 GTPASE-ACTIVATING PROTEIN"/>
    <property type="match status" value="1"/>
</dbReference>
<dbReference type="CDD" id="cd04384">
    <property type="entry name" value="RhoGAP_CdGAP"/>
    <property type="match status" value="1"/>
</dbReference>
<dbReference type="EMBL" id="JAPFRF010000022">
    <property type="protein sequence ID" value="KAJ7305041.1"/>
    <property type="molecule type" value="Genomic_DNA"/>
</dbReference>
<dbReference type="Gene3D" id="3.30.1520.10">
    <property type="entry name" value="Phox-like domain"/>
    <property type="match status" value="1"/>
</dbReference>
<feature type="compositionally biased region" description="Basic and acidic residues" evidence="12">
    <location>
        <begin position="1972"/>
        <end position="1994"/>
    </location>
</feature>
<feature type="compositionally biased region" description="Pro residues" evidence="12">
    <location>
        <begin position="1544"/>
        <end position="1565"/>
    </location>
</feature>
<feature type="region of interest" description="Disordered" evidence="12">
    <location>
        <begin position="1273"/>
        <end position="1301"/>
    </location>
</feature>
<dbReference type="Gene3D" id="2.30.30.40">
    <property type="entry name" value="SH3 Domains"/>
    <property type="match status" value="1"/>
</dbReference>
<dbReference type="InterPro" id="IPR008936">
    <property type="entry name" value="Rho_GTPase_activation_prot"/>
</dbReference>
<feature type="domain" description="Rho-GAP" evidence="14">
    <location>
        <begin position="452"/>
        <end position="647"/>
    </location>
</feature>
<dbReference type="FunFam" id="3.30.1520.10:FF:000009">
    <property type="entry name" value="rho GTPase-activating protein 32 isoform X2"/>
    <property type="match status" value="1"/>
</dbReference>
<name>A0A9Q0XAG2_9SAUR</name>
<dbReference type="InterPro" id="IPR036028">
    <property type="entry name" value="SH3-like_dom_sf"/>
</dbReference>
<feature type="compositionally biased region" description="Basic and acidic residues" evidence="12">
    <location>
        <begin position="38"/>
        <end position="51"/>
    </location>
</feature>
<comment type="similarity">
    <text evidence="3">Belongs to the PX domain-containing GAP family.</text>
</comment>
<evidence type="ECO:0000256" key="1">
    <source>
        <dbReference type="ARBA" id="ARBA00004308"/>
    </source>
</evidence>
<evidence type="ECO:0000313" key="16">
    <source>
        <dbReference type="Proteomes" id="UP001142489"/>
    </source>
</evidence>
<feature type="compositionally biased region" description="Basic and acidic residues" evidence="12">
    <location>
        <begin position="1926"/>
        <end position="1943"/>
    </location>
</feature>
<feature type="compositionally biased region" description="Polar residues" evidence="12">
    <location>
        <begin position="1029"/>
        <end position="1041"/>
    </location>
</feature>
<dbReference type="SUPFAM" id="SSF64268">
    <property type="entry name" value="PX domain"/>
    <property type="match status" value="1"/>
</dbReference>
<evidence type="ECO:0000256" key="3">
    <source>
        <dbReference type="ARBA" id="ARBA00008795"/>
    </source>
</evidence>
<keyword evidence="4 11" id="KW-0728">SH3 domain</keyword>
<dbReference type="InterPro" id="IPR051576">
    <property type="entry name" value="PX-Rho_GAP"/>
</dbReference>
<evidence type="ECO:0000256" key="11">
    <source>
        <dbReference type="PROSITE-ProRule" id="PRU00192"/>
    </source>
</evidence>
<feature type="compositionally biased region" description="Polar residues" evidence="12">
    <location>
        <begin position="2064"/>
        <end position="2076"/>
    </location>
</feature>
<comment type="subcellular location">
    <subcellularLocation>
        <location evidence="2">Cytoplasm</location>
    </subcellularLocation>
    <subcellularLocation>
        <location evidence="1">Endomembrane system</location>
    </subcellularLocation>
</comment>
<dbReference type="GO" id="GO:0015629">
    <property type="term" value="C:actin cytoskeleton"/>
    <property type="evidence" value="ECO:0007669"/>
    <property type="project" value="TreeGrafter"/>
</dbReference>
<feature type="region of interest" description="Disordered" evidence="12">
    <location>
        <begin position="916"/>
        <end position="942"/>
    </location>
</feature>
<feature type="compositionally biased region" description="Basic residues" evidence="12">
    <location>
        <begin position="2039"/>
        <end position="2048"/>
    </location>
</feature>
<feature type="region of interest" description="Disordered" evidence="12">
    <location>
        <begin position="1"/>
        <end position="120"/>
    </location>
</feature>
<dbReference type="SUPFAM" id="SSF48350">
    <property type="entry name" value="GTPase activation domain, GAP"/>
    <property type="match status" value="1"/>
</dbReference>
<dbReference type="Proteomes" id="UP001142489">
    <property type="component" value="Unassembled WGS sequence"/>
</dbReference>
<evidence type="ECO:0000256" key="9">
    <source>
        <dbReference type="ARBA" id="ARBA00077590"/>
    </source>
</evidence>
<evidence type="ECO:0000259" key="13">
    <source>
        <dbReference type="PROSITE" id="PS50002"/>
    </source>
</evidence>
<dbReference type="FunFam" id="1.10.555.10:FF:000002">
    <property type="entry name" value="rho GTPase-activating protein 32 isoform X1"/>
    <property type="match status" value="1"/>
</dbReference>
<feature type="region of interest" description="Disordered" evidence="12">
    <location>
        <begin position="1914"/>
        <end position="2118"/>
    </location>
</feature>
<dbReference type="PANTHER" id="PTHR15729:SF13">
    <property type="entry name" value="RHO GTPASE-ACTIVATING PROTEIN 32"/>
    <property type="match status" value="1"/>
</dbReference>
<feature type="compositionally biased region" description="Basic and acidic residues" evidence="12">
    <location>
        <begin position="80"/>
        <end position="93"/>
    </location>
</feature>
<feature type="compositionally biased region" description="Basic and acidic residues" evidence="12">
    <location>
        <begin position="1434"/>
        <end position="1444"/>
    </location>
</feature>